<dbReference type="OrthoDB" id="10479699at2759"/>
<sequence length="360" mass="41316">MEEPRFPLEILEKFAAHLDGSYSAQAAMCLVSRPLFTFTRPRLYKTFSSFLTGQENHARYLRTIVDNPHLAELVHTYAFVALPTVTWTRDLYATLPSMSNLTDLTLINRFPRERPHPLDIWRDFFQSDRISFQLTSLRLFWVGLDPQAKLFETLSLSGFLKHQKALERLTLYHNATIIGSCDCLNLRDVTIDWCNWGSILPDRTIHSLQVDGPFGDAREYVKPIAPGSPIHTTLGNVKVLRMHAEIMNTFFLSFLLSSLEVLISEGYEDKWRTSISVLPHLKVLCIPGPKGKSQKRKETADWFFSNIGSLTDVVFSSPNDERGRPKNCCERYRRRSKAPEIMPRADSYKDLIPSYKNPTA</sequence>
<proteinExistence type="predicted"/>
<accession>A0A9P6BZY0</accession>
<name>A0A9P6BZY0_9AGAR</name>
<gene>
    <name evidence="1" type="ORF">P691DRAFT_808199</name>
</gene>
<dbReference type="SUPFAM" id="SSF52047">
    <property type="entry name" value="RNI-like"/>
    <property type="match status" value="1"/>
</dbReference>
<organism evidence="1 2">
    <name type="scientific">Macrolepiota fuliginosa MF-IS2</name>
    <dbReference type="NCBI Taxonomy" id="1400762"/>
    <lineage>
        <taxon>Eukaryota</taxon>
        <taxon>Fungi</taxon>
        <taxon>Dikarya</taxon>
        <taxon>Basidiomycota</taxon>
        <taxon>Agaricomycotina</taxon>
        <taxon>Agaricomycetes</taxon>
        <taxon>Agaricomycetidae</taxon>
        <taxon>Agaricales</taxon>
        <taxon>Agaricineae</taxon>
        <taxon>Agaricaceae</taxon>
        <taxon>Macrolepiota</taxon>
    </lineage>
</organism>
<protein>
    <submittedName>
        <fullName evidence="1">Uncharacterized protein</fullName>
    </submittedName>
</protein>
<reference evidence="1" key="1">
    <citation type="submission" date="2020-11" db="EMBL/GenBank/DDBJ databases">
        <authorList>
            <consortium name="DOE Joint Genome Institute"/>
            <person name="Ahrendt S."/>
            <person name="Riley R."/>
            <person name="Andreopoulos W."/>
            <person name="Labutti K."/>
            <person name="Pangilinan J."/>
            <person name="Ruiz-Duenas F.J."/>
            <person name="Barrasa J.M."/>
            <person name="Sanchez-Garcia M."/>
            <person name="Camarero S."/>
            <person name="Miyauchi S."/>
            <person name="Serrano A."/>
            <person name="Linde D."/>
            <person name="Babiker R."/>
            <person name="Drula E."/>
            <person name="Ayuso-Fernandez I."/>
            <person name="Pacheco R."/>
            <person name="Padilla G."/>
            <person name="Ferreira P."/>
            <person name="Barriuso J."/>
            <person name="Kellner H."/>
            <person name="Castanera R."/>
            <person name="Alfaro M."/>
            <person name="Ramirez L."/>
            <person name="Pisabarro A.G."/>
            <person name="Kuo A."/>
            <person name="Tritt A."/>
            <person name="Lipzen A."/>
            <person name="He G."/>
            <person name="Yan M."/>
            <person name="Ng V."/>
            <person name="Cullen D."/>
            <person name="Martin F."/>
            <person name="Rosso M.-N."/>
            <person name="Henrissat B."/>
            <person name="Hibbett D."/>
            <person name="Martinez A.T."/>
            <person name="Grigoriev I.V."/>
        </authorList>
    </citation>
    <scope>NUCLEOTIDE SEQUENCE</scope>
    <source>
        <strain evidence="1">MF-IS2</strain>
    </source>
</reference>
<dbReference type="Proteomes" id="UP000807342">
    <property type="component" value="Unassembled WGS sequence"/>
</dbReference>
<evidence type="ECO:0000313" key="1">
    <source>
        <dbReference type="EMBL" id="KAF9443858.1"/>
    </source>
</evidence>
<comment type="caution">
    <text evidence="1">The sequence shown here is derived from an EMBL/GenBank/DDBJ whole genome shotgun (WGS) entry which is preliminary data.</text>
</comment>
<dbReference type="AlphaFoldDB" id="A0A9P6BZY0"/>
<keyword evidence="2" id="KW-1185">Reference proteome</keyword>
<dbReference type="EMBL" id="MU151427">
    <property type="protein sequence ID" value="KAF9443858.1"/>
    <property type="molecule type" value="Genomic_DNA"/>
</dbReference>
<evidence type="ECO:0000313" key="2">
    <source>
        <dbReference type="Proteomes" id="UP000807342"/>
    </source>
</evidence>